<name>A0A2P1P809_9RICK</name>
<sequence>MLSFEFKRKAFHGLSIIFPILYHFWSKSSIITLLFFLNLLILSIDISRNYIPEIQGAIDKIFASIMKPHEKSGLKNLSGSSYMFLGFLLTAIFFSKEKAITSWLILIISDSLASIIGKQYGRKLSCGKSLEGSLVFFLSGLAIAISAAKLLLWEISYYKLASAVLITTIAEFFSTKLKIDDNLLIPIVFCIVC</sequence>
<dbReference type="KEGG" id="ptc:phytr_4580"/>
<proteinExistence type="predicted"/>
<feature type="transmembrane region" description="Helical" evidence="1">
    <location>
        <begin position="100"/>
        <end position="117"/>
    </location>
</feature>
<dbReference type="GO" id="GO:0004143">
    <property type="term" value="F:ATP-dependent diacylglycerol kinase activity"/>
    <property type="evidence" value="ECO:0007669"/>
    <property type="project" value="InterPro"/>
</dbReference>
<evidence type="ECO:0000256" key="1">
    <source>
        <dbReference type="SAM" id="Phobius"/>
    </source>
</evidence>
<gene>
    <name evidence="2" type="ORF">phytr_4580</name>
</gene>
<keyword evidence="1" id="KW-0472">Membrane</keyword>
<feature type="transmembrane region" description="Helical" evidence="1">
    <location>
        <begin position="76"/>
        <end position="94"/>
    </location>
</feature>
<reference evidence="2 3" key="1">
    <citation type="submission" date="2018-03" db="EMBL/GenBank/DDBJ databases">
        <title>A gene transfer event suggests a long-term partnership between eustigmatophyte algae and a novel lineage of endosymbiotic bacteria.</title>
        <authorList>
            <person name="Yurchenko T."/>
            <person name="Sevcikova T."/>
            <person name="Pribyl P."/>
            <person name="El Karkouri K."/>
            <person name="Klimes V."/>
            <person name="Amaral R."/>
            <person name="Zbrankova V."/>
            <person name="Kim E."/>
            <person name="Raoult D."/>
            <person name="Santos L.M.A."/>
            <person name="Elias M."/>
        </authorList>
    </citation>
    <scope>NUCLEOTIDE SEQUENCE [LARGE SCALE GENOMIC DNA]</scope>
    <source>
        <strain evidence="2">CCALA 838</strain>
    </source>
</reference>
<dbReference type="PANTHER" id="PTHR31303">
    <property type="entry name" value="CTP-DEPENDENT DIACYLGLYCEROL KINASE 1"/>
    <property type="match status" value="1"/>
</dbReference>
<feature type="transmembrane region" description="Helical" evidence="1">
    <location>
        <begin position="129"/>
        <end position="151"/>
    </location>
</feature>
<dbReference type="InterPro" id="IPR037997">
    <property type="entry name" value="Dgk1-like"/>
</dbReference>
<dbReference type="PANTHER" id="PTHR31303:SF1">
    <property type="entry name" value="CTP-DEPENDENT DIACYLGLYCEROL KINASE 1"/>
    <property type="match status" value="1"/>
</dbReference>
<feature type="transmembrane region" description="Helical" evidence="1">
    <location>
        <begin position="20"/>
        <end position="42"/>
    </location>
</feature>
<accession>A0A2P1P809</accession>
<keyword evidence="1" id="KW-0812">Transmembrane</keyword>
<protein>
    <recommendedName>
        <fullName evidence="4">Phosphatidate cytidylyltransferase</fullName>
    </recommendedName>
</protein>
<keyword evidence="1" id="KW-1133">Transmembrane helix</keyword>
<evidence type="ECO:0008006" key="4">
    <source>
        <dbReference type="Google" id="ProtNLM"/>
    </source>
</evidence>
<dbReference type="Proteomes" id="UP000241762">
    <property type="component" value="Chromosome"/>
</dbReference>
<keyword evidence="3" id="KW-1185">Reference proteome</keyword>
<dbReference type="EMBL" id="CP027845">
    <property type="protein sequence ID" value="AVP87408.1"/>
    <property type="molecule type" value="Genomic_DNA"/>
</dbReference>
<evidence type="ECO:0000313" key="2">
    <source>
        <dbReference type="EMBL" id="AVP87408.1"/>
    </source>
</evidence>
<organism evidence="2 3">
    <name type="scientific">Candidatus Phycorickettsia trachydisci</name>
    <dbReference type="NCBI Taxonomy" id="2115978"/>
    <lineage>
        <taxon>Bacteria</taxon>
        <taxon>Pseudomonadati</taxon>
        <taxon>Pseudomonadota</taxon>
        <taxon>Alphaproteobacteria</taxon>
        <taxon>Rickettsiales</taxon>
        <taxon>Rickettsiaceae</taxon>
        <taxon>Candidatus Phycorickettsia</taxon>
    </lineage>
</organism>
<dbReference type="AlphaFoldDB" id="A0A2P1P809"/>
<evidence type="ECO:0000313" key="3">
    <source>
        <dbReference type="Proteomes" id="UP000241762"/>
    </source>
</evidence>